<sequence length="254" mass="25746">MADPLDLTGRVGVVTGASRGIGAAITDTLARHGMDLVLNAGASGETLAELAQTLTARHGVRIDTVSGDVSDPATSADLARQAFGQHRRLDVWVNNAGILLDGLIGMTPTADIERTLAVNLAGTLHGTQAASRLMARSGGGSIVNMTSIIGQVGMSGHMAYGASKAGVIGATLSAAKELAPKGIRVNAVAPGLIDTGLVAHVPPEKLEARAASIRMGRIGDPQDVANAVLFLVSDLSRYITGQVLGVDGGMALTS</sequence>
<dbReference type="PANTHER" id="PTHR42760:SF133">
    <property type="entry name" value="3-OXOACYL-[ACYL-CARRIER-PROTEIN] REDUCTASE"/>
    <property type="match status" value="1"/>
</dbReference>
<organism evidence="3 4">
    <name type="scientific">Pannonibacter tanglangensis</name>
    <dbReference type="NCBI Taxonomy" id="2750084"/>
    <lineage>
        <taxon>Bacteria</taxon>
        <taxon>Pseudomonadati</taxon>
        <taxon>Pseudomonadota</taxon>
        <taxon>Alphaproteobacteria</taxon>
        <taxon>Hyphomicrobiales</taxon>
        <taxon>Stappiaceae</taxon>
        <taxon>Pannonibacter</taxon>
    </lineage>
</organism>
<dbReference type="AlphaFoldDB" id="A0A7X5JAH6"/>
<protein>
    <submittedName>
        <fullName evidence="3">SDR family oxidoreductase</fullName>
    </submittedName>
</protein>
<dbReference type="GO" id="GO:0048038">
    <property type="term" value="F:quinone binding"/>
    <property type="evidence" value="ECO:0007669"/>
    <property type="project" value="TreeGrafter"/>
</dbReference>
<accession>A0A7X5JAH6</accession>
<evidence type="ECO:0000256" key="2">
    <source>
        <dbReference type="ARBA" id="ARBA00023002"/>
    </source>
</evidence>
<proteinExistence type="inferred from homology"/>
<dbReference type="EMBL" id="JAABLQ010000001">
    <property type="protein sequence ID" value="NBN79441.1"/>
    <property type="molecule type" value="Genomic_DNA"/>
</dbReference>
<evidence type="ECO:0000313" key="3">
    <source>
        <dbReference type="EMBL" id="NBN79441.1"/>
    </source>
</evidence>
<dbReference type="GO" id="GO:0006633">
    <property type="term" value="P:fatty acid biosynthetic process"/>
    <property type="evidence" value="ECO:0007669"/>
    <property type="project" value="TreeGrafter"/>
</dbReference>
<dbReference type="InterPro" id="IPR036291">
    <property type="entry name" value="NAD(P)-bd_dom_sf"/>
</dbReference>
<dbReference type="PANTHER" id="PTHR42760">
    <property type="entry name" value="SHORT-CHAIN DEHYDROGENASES/REDUCTASES FAMILY MEMBER"/>
    <property type="match status" value="1"/>
</dbReference>
<evidence type="ECO:0000313" key="4">
    <source>
        <dbReference type="Proteomes" id="UP000586722"/>
    </source>
</evidence>
<reference evidence="3 4" key="1">
    <citation type="submission" date="2020-01" db="EMBL/GenBank/DDBJ databases">
        <authorList>
            <person name="Peng S.Y."/>
            <person name="Li J."/>
            <person name="Wang M."/>
            <person name="Wang L."/>
            <person name="Wang C.Q."/>
            <person name="Wang J.R."/>
        </authorList>
    </citation>
    <scope>NUCLEOTIDE SEQUENCE [LARGE SCALE GENOMIC DNA]</scope>
    <source>
        <strain evidence="3 4">XCT-53</strain>
    </source>
</reference>
<keyword evidence="4" id="KW-1185">Reference proteome</keyword>
<dbReference type="RefSeq" id="WP_161709000.1">
    <property type="nucleotide sequence ID" value="NZ_JAABLQ010000001.1"/>
</dbReference>
<dbReference type="Gene3D" id="3.40.50.720">
    <property type="entry name" value="NAD(P)-binding Rossmann-like Domain"/>
    <property type="match status" value="1"/>
</dbReference>
<dbReference type="InterPro" id="IPR002347">
    <property type="entry name" value="SDR_fam"/>
</dbReference>
<keyword evidence="2" id="KW-0560">Oxidoreductase</keyword>
<gene>
    <name evidence="3" type="ORF">GWI72_14285</name>
</gene>
<dbReference type="FunFam" id="3.40.50.720:FF:000173">
    <property type="entry name" value="3-oxoacyl-[acyl-carrier protein] reductase"/>
    <property type="match status" value="1"/>
</dbReference>
<dbReference type="SUPFAM" id="SSF51735">
    <property type="entry name" value="NAD(P)-binding Rossmann-fold domains"/>
    <property type="match status" value="1"/>
</dbReference>
<dbReference type="GO" id="GO:0016616">
    <property type="term" value="F:oxidoreductase activity, acting on the CH-OH group of donors, NAD or NADP as acceptor"/>
    <property type="evidence" value="ECO:0007669"/>
    <property type="project" value="TreeGrafter"/>
</dbReference>
<comment type="similarity">
    <text evidence="1">Belongs to the short-chain dehydrogenases/reductases (SDR) family.</text>
</comment>
<dbReference type="PRINTS" id="PR00081">
    <property type="entry name" value="GDHRDH"/>
</dbReference>
<dbReference type="PRINTS" id="PR00080">
    <property type="entry name" value="SDRFAMILY"/>
</dbReference>
<comment type="caution">
    <text evidence="3">The sequence shown here is derived from an EMBL/GenBank/DDBJ whole genome shotgun (WGS) entry which is preliminary data.</text>
</comment>
<dbReference type="Proteomes" id="UP000586722">
    <property type="component" value="Unassembled WGS sequence"/>
</dbReference>
<evidence type="ECO:0000256" key="1">
    <source>
        <dbReference type="ARBA" id="ARBA00006484"/>
    </source>
</evidence>
<name>A0A7X5JAH6_9HYPH</name>
<dbReference type="Pfam" id="PF13561">
    <property type="entry name" value="adh_short_C2"/>
    <property type="match status" value="1"/>
</dbReference>